<gene>
    <name evidence="2" type="ORF">QQ020_22180</name>
</gene>
<dbReference type="SUPFAM" id="SSF49464">
    <property type="entry name" value="Carboxypeptidase regulatory domain-like"/>
    <property type="match status" value="1"/>
</dbReference>
<accession>A0ABT8LAM3</accession>
<name>A0ABT8LAM3_9BACT</name>
<evidence type="ECO:0000313" key="2">
    <source>
        <dbReference type="EMBL" id="MDN5214804.1"/>
    </source>
</evidence>
<keyword evidence="1" id="KW-0732">Signal</keyword>
<feature type="chain" id="PRO_5045055082" evidence="1">
    <location>
        <begin position="22"/>
        <end position="343"/>
    </location>
</feature>
<feature type="signal peptide" evidence="1">
    <location>
        <begin position="1"/>
        <end position="21"/>
    </location>
</feature>
<organism evidence="2 3">
    <name type="scientific">Agaribacillus aureus</name>
    <dbReference type="NCBI Taxonomy" id="3051825"/>
    <lineage>
        <taxon>Bacteria</taxon>
        <taxon>Pseudomonadati</taxon>
        <taxon>Bacteroidota</taxon>
        <taxon>Cytophagia</taxon>
        <taxon>Cytophagales</taxon>
        <taxon>Splendidivirgaceae</taxon>
        <taxon>Agaribacillus</taxon>
    </lineage>
</organism>
<dbReference type="Proteomes" id="UP001172083">
    <property type="component" value="Unassembled WGS sequence"/>
</dbReference>
<proteinExistence type="predicted"/>
<dbReference type="RefSeq" id="WP_346760142.1">
    <property type="nucleotide sequence ID" value="NZ_JAUJEB010000005.1"/>
</dbReference>
<protein>
    <submittedName>
        <fullName evidence="2">Carboxypeptidase-like regulatory domain-containing protein</fullName>
    </submittedName>
</protein>
<reference evidence="2" key="1">
    <citation type="submission" date="2023-06" db="EMBL/GenBank/DDBJ databases">
        <title>Genomic of Agaribacillus aureum.</title>
        <authorList>
            <person name="Wang G."/>
        </authorList>
    </citation>
    <scope>NUCLEOTIDE SEQUENCE</scope>
    <source>
        <strain evidence="2">BMA12</strain>
    </source>
</reference>
<keyword evidence="3" id="KW-1185">Reference proteome</keyword>
<sequence length="343" mass="38604">MMQKALLLKLLFVVTITPSFSQVKIRGNVIDQVNGKPVSFVNIGILNSGVGTISNDDGSFVVRIPTAHLKDTLIFSALGYKRRAIPISAISRNESITISLQEKIIYLKPVVVSIKKEKEVDFKLGNRHHYGRIIYADSVAAGSAIALLIENKHPSYYPDLTYPVFVEKALLKIHKNTVGEFKVRVRLLEVDSANSNLPGEDILHESVVVTSKIKKGWLTFDLSSYNLKIAQPGFYLMFEWIMEDKDRLALMDQYVQFKKQNPDKVSVDTSLVNGEKILVNSYHGFTAGTLFAASYAQYYLDRFTCYYRLNSFGEWKIAPAILTARIQLRNQPVFTPAPSSKSK</sequence>
<comment type="caution">
    <text evidence="2">The sequence shown here is derived from an EMBL/GenBank/DDBJ whole genome shotgun (WGS) entry which is preliminary data.</text>
</comment>
<evidence type="ECO:0000256" key="1">
    <source>
        <dbReference type="SAM" id="SignalP"/>
    </source>
</evidence>
<dbReference type="Pfam" id="PF13715">
    <property type="entry name" value="CarbopepD_reg_2"/>
    <property type="match status" value="1"/>
</dbReference>
<dbReference type="InterPro" id="IPR008969">
    <property type="entry name" value="CarboxyPept-like_regulatory"/>
</dbReference>
<evidence type="ECO:0000313" key="3">
    <source>
        <dbReference type="Proteomes" id="UP001172083"/>
    </source>
</evidence>
<dbReference type="EMBL" id="JAUJEB010000005">
    <property type="protein sequence ID" value="MDN5214804.1"/>
    <property type="molecule type" value="Genomic_DNA"/>
</dbReference>